<reference evidence="1" key="1">
    <citation type="submission" date="2022-09" db="EMBL/GenBank/DDBJ databases">
        <title>Haloadaptaus new haloarchaeum isolated from saline soil.</title>
        <authorList>
            <person name="Duran-Viseras A."/>
            <person name="Sanchez-Porro C."/>
            <person name="Ventosa A."/>
        </authorList>
    </citation>
    <scope>NUCLEOTIDE SEQUENCE</scope>
    <source>
        <strain evidence="1">F3-133</strain>
    </source>
</reference>
<dbReference type="Pfam" id="PF24366">
    <property type="entry name" value="DUF7522"/>
    <property type="match status" value="1"/>
</dbReference>
<sequence>MGTRQKELVEVLKDEIGDKLRAVGRYDREGYEVLYIRDDVADEFSQEDIEEIHHDMVLKGLGNQHIESLFNDEALECSIYQFDDSVRLHFVNNDYLGYYVSFDYDGEINPSRIVNDCKNLV</sequence>
<protein>
    <submittedName>
        <fullName evidence="1">Uncharacterized protein</fullName>
    </submittedName>
</protein>
<dbReference type="InterPro" id="IPR055944">
    <property type="entry name" value="DUF7522"/>
</dbReference>
<proteinExistence type="predicted"/>
<organism evidence="1 2">
    <name type="scientific">Halorutilus salinus</name>
    <dbReference type="NCBI Taxonomy" id="2487751"/>
    <lineage>
        <taxon>Archaea</taxon>
        <taxon>Methanobacteriati</taxon>
        <taxon>Methanobacteriota</taxon>
        <taxon>Stenosarchaea group</taxon>
        <taxon>Halobacteria</taxon>
        <taxon>Halorutilales</taxon>
        <taxon>Halorutilaceae</taxon>
        <taxon>Halorutilus</taxon>
    </lineage>
</organism>
<dbReference type="RefSeq" id="WP_266087980.1">
    <property type="nucleotide sequence ID" value="NZ_RKLV01000009.1"/>
</dbReference>
<evidence type="ECO:0000313" key="1">
    <source>
        <dbReference type="EMBL" id="MCX2819588.1"/>
    </source>
</evidence>
<evidence type="ECO:0000313" key="2">
    <source>
        <dbReference type="Proteomes" id="UP001149411"/>
    </source>
</evidence>
<dbReference type="Proteomes" id="UP001149411">
    <property type="component" value="Unassembled WGS sequence"/>
</dbReference>
<dbReference type="EMBL" id="RKLV01000009">
    <property type="protein sequence ID" value="MCX2819588.1"/>
    <property type="molecule type" value="Genomic_DNA"/>
</dbReference>
<comment type="caution">
    <text evidence="1">The sequence shown here is derived from an EMBL/GenBank/DDBJ whole genome shotgun (WGS) entry which is preliminary data.</text>
</comment>
<gene>
    <name evidence="1" type="ORF">EGH25_09530</name>
</gene>
<keyword evidence="2" id="KW-1185">Reference proteome</keyword>
<name>A0A9Q4C517_9EURY</name>
<accession>A0A9Q4C517</accession>
<dbReference type="AlphaFoldDB" id="A0A9Q4C517"/>